<organism evidence="1 2">
    <name type="scientific">Sphingomonas kaistensis</name>
    <dbReference type="NCBI Taxonomy" id="298708"/>
    <lineage>
        <taxon>Bacteria</taxon>
        <taxon>Pseudomonadati</taxon>
        <taxon>Pseudomonadota</taxon>
        <taxon>Alphaproteobacteria</taxon>
        <taxon>Sphingomonadales</taxon>
        <taxon>Sphingomonadaceae</taxon>
        <taxon>Sphingomonas</taxon>
    </lineage>
</organism>
<dbReference type="AlphaFoldDB" id="A0A7X5Y685"/>
<dbReference type="Proteomes" id="UP000558192">
    <property type="component" value="Unassembled WGS sequence"/>
</dbReference>
<accession>A0A7X5Y685</accession>
<gene>
    <name evidence="1" type="ORF">GGQ97_001358</name>
</gene>
<sequence>MTERGHSSLSRGPDHLAMGDSLLHWKGDRLEIDIEEQAIWLGVPFHPPVRGKVVVEPEMWSGQRFALDPAGRHHWRAFAPRSRIRVEMERPGISWSGTGYLDGNHGSEALEDGFADWQWSRAHVGAEAAVLYEGVRRDGSTFASALRFDAHGHGQEEPLPMGAPLPATRWLMGRRTRADRGHARVVGTWEDSPFYARSAVASRLFGREVLAVHESLSLDRFRSPIVQWMLPYKMPRRP</sequence>
<keyword evidence="2" id="KW-1185">Reference proteome</keyword>
<proteinExistence type="predicted"/>
<reference evidence="1 2" key="1">
    <citation type="submission" date="2020-03" db="EMBL/GenBank/DDBJ databases">
        <title>Genomic Encyclopedia of Type Strains, Phase IV (KMG-IV): sequencing the most valuable type-strain genomes for metagenomic binning, comparative biology and taxonomic classification.</title>
        <authorList>
            <person name="Goeker M."/>
        </authorList>
    </citation>
    <scope>NUCLEOTIDE SEQUENCE [LARGE SCALE GENOMIC DNA]</scope>
    <source>
        <strain evidence="1 2">DSM 16846</strain>
    </source>
</reference>
<protein>
    <submittedName>
        <fullName evidence="1">Carotenoid 1,2-hydratase</fullName>
        <ecNumber evidence="1">4.2.1.131</ecNumber>
    </submittedName>
</protein>
<dbReference type="RefSeq" id="WP_209022805.1">
    <property type="nucleotide sequence ID" value="NZ_JAATJC010000001.1"/>
</dbReference>
<name>A0A7X5Y685_9SPHN</name>
<dbReference type="CDD" id="cd21471">
    <property type="entry name" value="CrtC-like"/>
    <property type="match status" value="1"/>
</dbReference>
<evidence type="ECO:0000313" key="2">
    <source>
        <dbReference type="Proteomes" id="UP000558192"/>
    </source>
</evidence>
<dbReference type="EMBL" id="JAATJC010000001">
    <property type="protein sequence ID" value="NJC05565.1"/>
    <property type="molecule type" value="Genomic_DNA"/>
</dbReference>
<dbReference type="SUPFAM" id="SSF159245">
    <property type="entry name" value="AttH-like"/>
    <property type="match status" value="1"/>
</dbReference>
<keyword evidence="1" id="KW-0456">Lyase</keyword>
<dbReference type="EC" id="4.2.1.131" evidence="1"/>
<evidence type="ECO:0000313" key="1">
    <source>
        <dbReference type="EMBL" id="NJC05565.1"/>
    </source>
</evidence>
<comment type="caution">
    <text evidence="1">The sequence shown here is derived from an EMBL/GenBank/DDBJ whole genome shotgun (WGS) entry which is preliminary data.</text>
</comment>
<dbReference type="GO" id="GO:0016829">
    <property type="term" value="F:lyase activity"/>
    <property type="evidence" value="ECO:0007669"/>
    <property type="project" value="UniProtKB-KW"/>
</dbReference>